<sequence>MHHACYDKLACLYCLVHNGPPSWAPMISMGPWFGPITHRWARGMGPKPSPFGGLGWVGLWALWAILRSKEETRIGGSIFTSFLAPNHLGFSLS</sequence>
<dbReference type="AlphaFoldDB" id="A0A101M8C2"/>
<evidence type="ECO:0000313" key="2">
    <source>
        <dbReference type="Proteomes" id="UP000055045"/>
    </source>
</evidence>
<dbReference type="EMBL" id="LLXE01000641">
    <property type="protein sequence ID" value="KUM55787.1"/>
    <property type="molecule type" value="Genomic_DNA"/>
</dbReference>
<protein>
    <submittedName>
        <fullName evidence="1">Uncharacterized protein</fullName>
    </submittedName>
</protein>
<reference evidence="1 2" key="1">
    <citation type="submission" date="2015-10" db="EMBL/GenBank/DDBJ databases">
        <title>Genome sequencing of Penicillium freii.</title>
        <authorList>
            <person name="Nguyen H.D."/>
            <person name="Visagie C.M."/>
            <person name="Seifert K.A."/>
        </authorList>
    </citation>
    <scope>NUCLEOTIDE SEQUENCE [LARGE SCALE GENOMIC DNA]</scope>
    <source>
        <strain evidence="1 2">DAOM 242723</strain>
    </source>
</reference>
<dbReference type="Proteomes" id="UP000055045">
    <property type="component" value="Unassembled WGS sequence"/>
</dbReference>
<comment type="caution">
    <text evidence="1">The sequence shown here is derived from an EMBL/GenBank/DDBJ whole genome shotgun (WGS) entry which is preliminary data.</text>
</comment>
<gene>
    <name evidence="1" type="ORF">ACN42_g11448</name>
</gene>
<keyword evidence="2" id="KW-1185">Reference proteome</keyword>
<evidence type="ECO:0000313" key="1">
    <source>
        <dbReference type="EMBL" id="KUM55787.1"/>
    </source>
</evidence>
<accession>A0A101M8C2</accession>
<organism evidence="1 2">
    <name type="scientific">Penicillium freii</name>
    <dbReference type="NCBI Taxonomy" id="48697"/>
    <lineage>
        <taxon>Eukaryota</taxon>
        <taxon>Fungi</taxon>
        <taxon>Dikarya</taxon>
        <taxon>Ascomycota</taxon>
        <taxon>Pezizomycotina</taxon>
        <taxon>Eurotiomycetes</taxon>
        <taxon>Eurotiomycetidae</taxon>
        <taxon>Eurotiales</taxon>
        <taxon>Aspergillaceae</taxon>
        <taxon>Penicillium</taxon>
    </lineage>
</organism>
<name>A0A101M8C2_PENFR</name>
<proteinExistence type="predicted"/>